<accession>A0A427DYB9</accession>
<protein>
    <submittedName>
        <fullName evidence="1">Uncharacterized protein</fullName>
    </submittedName>
</protein>
<sequence length="81" mass="8675">MPQALPPSPVRPHDQVVFTPHGTGDVIRGTVFQSLDTSGGNWRVRIVLAGEPFPHGLSRNVYSHEGCFEITGALDVNGLPA</sequence>
<dbReference type="Proteomes" id="UP000276506">
    <property type="component" value="Unassembled WGS sequence"/>
</dbReference>
<dbReference type="EMBL" id="RHQL01000010">
    <property type="protein sequence ID" value="RRV08761.1"/>
    <property type="molecule type" value="Genomic_DNA"/>
</dbReference>
<reference evidence="1 2" key="1">
    <citation type="submission" date="2018-10" db="EMBL/GenBank/DDBJ databases">
        <title>Transmission dynamics of multidrug resistant bacteria on intensive care unit surfaces.</title>
        <authorList>
            <person name="D'Souza A.W."/>
            <person name="Potter R.F."/>
            <person name="Wallace M."/>
            <person name="Shupe A."/>
            <person name="Patel S."/>
            <person name="Sun S."/>
            <person name="Gul D."/>
            <person name="Kwon J.H."/>
            <person name="Andleeb S."/>
            <person name="Burnham C.-A.D."/>
            <person name="Dantas G."/>
        </authorList>
    </citation>
    <scope>NUCLEOTIDE SEQUENCE [LARGE SCALE GENOMIC DNA]</scope>
    <source>
        <strain evidence="1 2">PX_177</strain>
    </source>
</reference>
<evidence type="ECO:0000313" key="1">
    <source>
        <dbReference type="EMBL" id="RRV08761.1"/>
    </source>
</evidence>
<dbReference type="AlphaFoldDB" id="A0A427DYB9"/>
<gene>
    <name evidence="1" type="ORF">EGJ28_15940</name>
</gene>
<comment type="caution">
    <text evidence="1">The sequence shown here is derived from an EMBL/GenBank/DDBJ whole genome shotgun (WGS) entry which is preliminary data.</text>
</comment>
<organism evidence="1 2">
    <name type="scientific">Stutzerimonas xanthomarina</name>
    <dbReference type="NCBI Taxonomy" id="271420"/>
    <lineage>
        <taxon>Bacteria</taxon>
        <taxon>Pseudomonadati</taxon>
        <taxon>Pseudomonadota</taxon>
        <taxon>Gammaproteobacteria</taxon>
        <taxon>Pseudomonadales</taxon>
        <taxon>Pseudomonadaceae</taxon>
        <taxon>Stutzerimonas</taxon>
    </lineage>
</organism>
<name>A0A427DYB9_9GAMM</name>
<evidence type="ECO:0000313" key="2">
    <source>
        <dbReference type="Proteomes" id="UP000276506"/>
    </source>
</evidence>
<proteinExistence type="predicted"/>